<gene>
    <name evidence="4" type="ORF">ACFOD6_20985</name>
</gene>
<comment type="caution">
    <text evidence="4">The sequence shown here is derived from an EMBL/GenBank/DDBJ whole genome shotgun (WGS) entry which is preliminary data.</text>
</comment>
<dbReference type="Pfam" id="PF00574">
    <property type="entry name" value="CLP_protease"/>
    <property type="match status" value="1"/>
</dbReference>
<evidence type="ECO:0000313" key="4">
    <source>
        <dbReference type="EMBL" id="MFC3088521.1"/>
    </source>
</evidence>
<dbReference type="PRINTS" id="PR00127">
    <property type="entry name" value="CLPPROTEASEP"/>
</dbReference>
<dbReference type="PANTHER" id="PTHR10381:SF11">
    <property type="entry name" value="ATP-DEPENDENT CLP PROTEASE PROTEOLYTIC SUBUNIT, MITOCHONDRIAL"/>
    <property type="match status" value="1"/>
</dbReference>
<keyword evidence="4" id="KW-0645">Protease</keyword>
<dbReference type="Gene3D" id="3.90.226.10">
    <property type="entry name" value="2-enoyl-CoA Hydratase, Chain A, domain 1"/>
    <property type="match status" value="1"/>
</dbReference>
<proteinExistence type="inferred from homology"/>
<dbReference type="InterPro" id="IPR029045">
    <property type="entry name" value="ClpP/crotonase-like_dom_sf"/>
</dbReference>
<dbReference type="EMBL" id="JBHRSM010000053">
    <property type="protein sequence ID" value="MFC3088521.1"/>
    <property type="molecule type" value="Genomic_DNA"/>
</dbReference>
<keyword evidence="5" id="KW-1185">Reference proteome</keyword>
<feature type="region of interest" description="Disordered" evidence="3">
    <location>
        <begin position="301"/>
        <end position="333"/>
    </location>
</feature>
<accession>A0ABV7DZF5</accession>
<organism evidence="4 5">
    <name type="scientific">Tabrizicola soli</name>
    <dbReference type="NCBI Taxonomy" id="2185115"/>
    <lineage>
        <taxon>Bacteria</taxon>
        <taxon>Pseudomonadati</taxon>
        <taxon>Pseudomonadota</taxon>
        <taxon>Alphaproteobacteria</taxon>
        <taxon>Rhodobacterales</taxon>
        <taxon>Paracoccaceae</taxon>
        <taxon>Tabrizicola</taxon>
    </lineage>
</organism>
<dbReference type="RefSeq" id="WP_197644658.1">
    <property type="nucleotide sequence ID" value="NZ_JAEACP010000012.1"/>
</dbReference>
<dbReference type="Proteomes" id="UP001595445">
    <property type="component" value="Unassembled WGS sequence"/>
</dbReference>
<evidence type="ECO:0000256" key="1">
    <source>
        <dbReference type="ARBA" id="ARBA00007039"/>
    </source>
</evidence>
<dbReference type="InterPro" id="IPR023562">
    <property type="entry name" value="ClpP/TepA"/>
</dbReference>
<protein>
    <recommendedName>
        <fullName evidence="2">ATP-dependent Clp protease proteolytic subunit</fullName>
    </recommendedName>
</protein>
<dbReference type="PANTHER" id="PTHR10381">
    <property type="entry name" value="ATP-DEPENDENT CLP PROTEASE PROTEOLYTIC SUBUNIT"/>
    <property type="match status" value="1"/>
</dbReference>
<sequence>MTVQNQKPLQLSAAAPGKTWFRAAMLADGEHVVEMRGIIGDYEVDPALLIARLNSADQDAAVTQHVIRIDSPGGLVEAGVSLMTAISQLDKPVRVEIWGSCHSMATLISSAADKVLMAKDGTFMIHNPQMGVYGTAAEFRTALQYLDGIRVQALDRYTAKVSAKGRTREDVDAVLTDAGNIFTAAEALEFGWVDGILEDKREPLPAEEPAAVETDADAEAKAQEEAAAAAETAAAAEAEAAAQAEATAQAEAAATAAAEAAAKAKAEEKPTDAAALEAQMLLDEAAKAKMQADADPRVAAMKSAGEQPAVSTARKAEAAQDKPAMTEPAPWQARVAEMNRNFGKF</sequence>
<dbReference type="GO" id="GO:0006508">
    <property type="term" value="P:proteolysis"/>
    <property type="evidence" value="ECO:0007669"/>
    <property type="project" value="UniProtKB-KW"/>
</dbReference>
<evidence type="ECO:0000256" key="2">
    <source>
        <dbReference type="RuleBase" id="RU003567"/>
    </source>
</evidence>
<comment type="similarity">
    <text evidence="1 2">Belongs to the peptidase S14 family.</text>
</comment>
<evidence type="ECO:0000256" key="3">
    <source>
        <dbReference type="SAM" id="MobiDB-lite"/>
    </source>
</evidence>
<name>A0ABV7DZF5_9RHOB</name>
<reference evidence="5" key="1">
    <citation type="journal article" date="2019" name="Int. J. Syst. Evol. Microbiol.">
        <title>The Global Catalogue of Microorganisms (GCM) 10K type strain sequencing project: providing services to taxonomists for standard genome sequencing and annotation.</title>
        <authorList>
            <consortium name="The Broad Institute Genomics Platform"/>
            <consortium name="The Broad Institute Genome Sequencing Center for Infectious Disease"/>
            <person name="Wu L."/>
            <person name="Ma J."/>
        </authorList>
    </citation>
    <scope>NUCLEOTIDE SEQUENCE [LARGE SCALE GENOMIC DNA]</scope>
    <source>
        <strain evidence="5">KCTC 62102</strain>
    </source>
</reference>
<dbReference type="InterPro" id="IPR001907">
    <property type="entry name" value="ClpP"/>
</dbReference>
<dbReference type="GO" id="GO:0008233">
    <property type="term" value="F:peptidase activity"/>
    <property type="evidence" value="ECO:0007669"/>
    <property type="project" value="UniProtKB-KW"/>
</dbReference>
<keyword evidence="4" id="KW-0378">Hydrolase</keyword>
<dbReference type="SUPFAM" id="SSF52096">
    <property type="entry name" value="ClpP/crotonase"/>
    <property type="match status" value="1"/>
</dbReference>
<evidence type="ECO:0000313" key="5">
    <source>
        <dbReference type="Proteomes" id="UP001595445"/>
    </source>
</evidence>